<name>A0A3A8EM22_9GAMM</name>
<dbReference type="EMBL" id="RAXU01000004">
    <property type="protein sequence ID" value="RKG35179.1"/>
    <property type="molecule type" value="Genomic_DNA"/>
</dbReference>
<dbReference type="Proteomes" id="UP000269001">
    <property type="component" value="Unassembled WGS sequence"/>
</dbReference>
<evidence type="ECO:0000256" key="1">
    <source>
        <dbReference type="SAM" id="MobiDB-lite"/>
    </source>
</evidence>
<protein>
    <recommendedName>
        <fullName evidence="4">Capsid assembly protein</fullName>
    </recommendedName>
</protein>
<keyword evidence="3" id="KW-1185">Reference proteome</keyword>
<organism evidence="2 3">
    <name type="scientific">Acinetobacter guerrae</name>
    <dbReference type="NCBI Taxonomy" id="1843371"/>
    <lineage>
        <taxon>Bacteria</taxon>
        <taxon>Pseudomonadati</taxon>
        <taxon>Pseudomonadota</taxon>
        <taxon>Gammaproteobacteria</taxon>
        <taxon>Moraxellales</taxon>
        <taxon>Moraxellaceae</taxon>
        <taxon>Acinetobacter</taxon>
    </lineage>
</organism>
<evidence type="ECO:0000313" key="2">
    <source>
        <dbReference type="EMBL" id="RKG35179.1"/>
    </source>
</evidence>
<feature type="region of interest" description="Disordered" evidence="1">
    <location>
        <begin position="1"/>
        <end position="44"/>
    </location>
</feature>
<accession>A0A3A8EM22</accession>
<reference evidence="2 3" key="1">
    <citation type="submission" date="2018-09" db="EMBL/GenBank/DDBJ databases">
        <title>The draft genome of Acinetobacter spp. strains.</title>
        <authorList>
            <person name="Qin J."/>
            <person name="Feng Y."/>
            <person name="Zong Z."/>
        </authorList>
    </citation>
    <scope>NUCLEOTIDE SEQUENCE [LARGE SCALE GENOMIC DNA]</scope>
    <source>
        <strain evidence="2 3">WCHAc060096</strain>
    </source>
</reference>
<dbReference type="RefSeq" id="WP_120369463.1">
    <property type="nucleotide sequence ID" value="NZ_RAXU01000004.1"/>
</dbReference>
<dbReference type="AlphaFoldDB" id="A0A3A8EM22"/>
<evidence type="ECO:0008006" key="4">
    <source>
        <dbReference type="Google" id="ProtNLM"/>
    </source>
</evidence>
<feature type="compositionally biased region" description="Low complexity" evidence="1">
    <location>
        <begin position="1"/>
        <end position="16"/>
    </location>
</feature>
<comment type="caution">
    <text evidence="2">The sequence shown here is derived from an EMBL/GenBank/DDBJ whole genome shotgun (WGS) entry which is preliminary data.</text>
</comment>
<proteinExistence type="predicted"/>
<evidence type="ECO:0000313" key="3">
    <source>
        <dbReference type="Proteomes" id="UP000269001"/>
    </source>
</evidence>
<sequence>MTDQQQQEQNQDTTQTSLMGGGHEGEIQDGGEDVQGNQDTPAVTVPESADAYAVDIDGFDFDEFKGIEENKAFLDEAHKAGLTNEQLGFVLGKYNEIIPNLMQANAALDNEAAIQTMTEAWGNDTKANFGFAKAAADNAIANGILTAEEVNSPEFGNNPLVLKMAAYFGQQLAEDTPVNNAQPNGSTDIQSLLQSEAYLNDKHPDHARVSAQVQNWYQKQYK</sequence>
<gene>
    <name evidence="2" type="ORF">D7V21_05200</name>
</gene>